<organism evidence="2">
    <name type="scientific">Trypanosoma vivax (strain Y486)</name>
    <dbReference type="NCBI Taxonomy" id="1055687"/>
    <lineage>
        <taxon>Eukaryota</taxon>
        <taxon>Discoba</taxon>
        <taxon>Euglenozoa</taxon>
        <taxon>Kinetoplastea</taxon>
        <taxon>Metakinetoplastina</taxon>
        <taxon>Trypanosomatida</taxon>
        <taxon>Trypanosomatidae</taxon>
        <taxon>Trypanosoma</taxon>
        <taxon>Duttonella</taxon>
    </lineage>
</organism>
<protein>
    <submittedName>
        <fullName evidence="2">Uncharacterized protein</fullName>
    </submittedName>
</protein>
<name>G0TS38_TRYVY</name>
<dbReference type="VEuPathDB" id="TriTrypDB:TvY486_0201760"/>
<reference evidence="2" key="1">
    <citation type="journal article" date="2012" name="Proc. Natl. Acad. Sci. U.S.A.">
        <title>Antigenic diversity is generated by distinct evolutionary mechanisms in African trypanosome species.</title>
        <authorList>
            <person name="Jackson A.P."/>
            <person name="Berry A."/>
            <person name="Aslett M."/>
            <person name="Allison H.C."/>
            <person name="Burton P."/>
            <person name="Vavrova-Anderson J."/>
            <person name="Brown R."/>
            <person name="Browne H."/>
            <person name="Corton N."/>
            <person name="Hauser H."/>
            <person name="Gamble J."/>
            <person name="Gilderthorp R."/>
            <person name="Marcello L."/>
            <person name="McQuillan J."/>
            <person name="Otto T.D."/>
            <person name="Quail M.A."/>
            <person name="Sanders M.J."/>
            <person name="van Tonder A."/>
            <person name="Ginger M.L."/>
            <person name="Field M.C."/>
            <person name="Barry J.D."/>
            <person name="Hertz-Fowler C."/>
            <person name="Berriman M."/>
        </authorList>
    </citation>
    <scope>NUCLEOTIDE SEQUENCE</scope>
    <source>
        <strain evidence="2">Y486</strain>
    </source>
</reference>
<dbReference type="PANTHER" id="PTHR35615:SF8">
    <property type="entry name" value="TRANSMEMBRANE PROTEIN"/>
    <property type="match status" value="1"/>
</dbReference>
<feature type="compositionally biased region" description="Low complexity" evidence="1">
    <location>
        <begin position="262"/>
        <end position="273"/>
    </location>
</feature>
<proteinExistence type="predicted"/>
<feature type="compositionally biased region" description="Polar residues" evidence="1">
    <location>
        <begin position="321"/>
        <end position="333"/>
    </location>
</feature>
<feature type="compositionally biased region" description="Basic and acidic residues" evidence="1">
    <location>
        <begin position="251"/>
        <end position="261"/>
    </location>
</feature>
<dbReference type="PANTHER" id="PTHR35615">
    <property type="entry name" value="PRESENT IN THE OUTER MITOCHONDRIAL MEMBRANE PROTEOME 22-RELATED"/>
    <property type="match status" value="1"/>
</dbReference>
<feature type="region of interest" description="Disordered" evidence="1">
    <location>
        <begin position="249"/>
        <end position="359"/>
    </location>
</feature>
<feature type="region of interest" description="Disordered" evidence="1">
    <location>
        <begin position="428"/>
        <end position="470"/>
    </location>
</feature>
<evidence type="ECO:0000256" key="1">
    <source>
        <dbReference type="SAM" id="MobiDB-lite"/>
    </source>
</evidence>
<dbReference type="SUPFAM" id="SSF52540">
    <property type="entry name" value="P-loop containing nucleoside triphosphate hydrolases"/>
    <property type="match status" value="1"/>
</dbReference>
<sequence>MQYREDSMGFNMNVGPMWQHHGSRYDTYGSVGDGFTSVGSCYGGGAYNMDPWGYNPASFHGDTVDHVNQNNSFFLQPGSGCYGSFGHSGMGSLMGFGPAGTECPYLSETPPAVCKLFTSRRDKFRVASQKDLMRVRSEMSFMGGGGLNQDRAGDLTASGGISKNPSQCGSDPQAVIPRVESELPVTANMKSYSPAESGTSLSHPAEESKCSFYSVNTLSGWKTNGTSTPTYNMEWEEEQKARTLTTLQDQGLHEKSKKATKEATTMTVTPTVSRATESVENSTAVNVRHSDAPEIPLSNTLSEVVHEPVHTGSTFGDGEKNNPQNAPSSSQTGRTERRQVRRRATARRQHSVPRTRSASTINISIAEFPEAQEMPDTLDDEILQPQQNYKEDECSRSLRSKAAKITTTQLLMESKNEAQLKIDKREAGAHCASEENKNRMHFQTASTNKLEGSVPLQKEDKLGNETSGDSLGRCSAFPPIIIKEVPEEITKHPVTSEGQTESVKANERNANYTKTTSEAMQLVQDKGNRQQCNDGRKTESNPVKTIVFVGKHLSDASQITAEGDSFTYRGVKHETDEVVLHTPCSISYHSNILSGVRDAVCNGHNAAVLSVEAPNASTMFTSLAWSSLTRIVRSLIQRGQSTPDCSVSLTAALGFFHKDKVRDLFDESSSTFETLQVQPSPIYGPRIPQLRYGKIISSTAFDEALNNALRRASSDTILSTTKGVVVALLLAKQTRVIKTDSGESTCDVFLSSLLVASAGSDTHPYESAILRTRNEYCMLFHLVLGGPAYTCFMLNLCMDKEDSKVEGNDNAEIEQLIALHDKMHLTFNYPLRDGSVTRFIRYVEAANKEGLERLKQEENVEKRNKLERHVQEQIRLMNDARKVLSDANSEMLTHCRAPNKDNVQ</sequence>
<feature type="compositionally biased region" description="Basic residues" evidence="1">
    <location>
        <begin position="339"/>
        <end position="353"/>
    </location>
</feature>
<feature type="compositionally biased region" description="Polar residues" evidence="1">
    <location>
        <begin position="441"/>
        <end position="450"/>
    </location>
</feature>
<accession>G0TS38</accession>
<feature type="compositionally biased region" description="Polar residues" evidence="1">
    <location>
        <begin position="274"/>
        <end position="285"/>
    </location>
</feature>
<feature type="compositionally biased region" description="Basic and acidic residues" evidence="1">
    <location>
        <begin position="428"/>
        <end position="438"/>
    </location>
</feature>
<dbReference type="AlphaFoldDB" id="G0TS38"/>
<gene>
    <name evidence="2" type="ORF">TVY486_0201760</name>
</gene>
<dbReference type="InterPro" id="IPR027417">
    <property type="entry name" value="P-loop_NTPase"/>
</dbReference>
<evidence type="ECO:0000313" key="2">
    <source>
        <dbReference type="EMBL" id="CCC46762.1"/>
    </source>
</evidence>
<dbReference type="EMBL" id="HE573018">
    <property type="protein sequence ID" value="CCC46762.1"/>
    <property type="molecule type" value="Genomic_DNA"/>
</dbReference>